<dbReference type="PANTHER" id="PTHR28152">
    <property type="entry name" value="HYDROXYACYL-THIOESTER DEHYDRATASE TYPE 2, MITOCHONDRIAL"/>
    <property type="match status" value="1"/>
</dbReference>
<dbReference type="Proteomes" id="UP000052167">
    <property type="component" value="Unassembled WGS sequence"/>
</dbReference>
<evidence type="ECO:0000313" key="2">
    <source>
        <dbReference type="Proteomes" id="UP000052167"/>
    </source>
</evidence>
<gene>
    <name evidence="1" type="ORF">GV68_13265</name>
</gene>
<dbReference type="InterPro" id="IPR029069">
    <property type="entry name" value="HotDog_dom_sf"/>
</dbReference>
<comment type="caution">
    <text evidence="1">The sequence shown here is derived from an EMBL/GenBank/DDBJ whole genome shotgun (WGS) entry which is preliminary data.</text>
</comment>
<dbReference type="AlphaFoldDB" id="A0A922T750"/>
<sequence>MSSEVTLDGRDAIGLTDSRRAVIAADRVAALAAALDLDGVPGGGGSLPPAWHWMFFNPIARHSELGPDGHPKRGAFLPDLGLPRRMWAGGRLTYNAPLPVGAEARRESEILDVVSKGGRSGRLGFVTVRHRIFHGATLCIEEEQDLVFRAAAVPGAPGAAPVSAPSNAGWSEPFTPDPVLLFRYSALTENGHRIHYDQFYARTEEGYHDLVVHGPLIATLLHGLAARCRGDAPLRRFSFRATAPLFVDRPFHLEAAPLDSDGALSLWARGPDGELAMQAEARFDD</sequence>
<organism evidence="1 2">
    <name type="scientific">Pseudorhizobium pelagicum</name>
    <dbReference type="NCBI Taxonomy" id="1509405"/>
    <lineage>
        <taxon>Bacteria</taxon>
        <taxon>Pseudomonadati</taxon>
        <taxon>Pseudomonadota</taxon>
        <taxon>Alphaproteobacteria</taxon>
        <taxon>Hyphomicrobiales</taxon>
        <taxon>Rhizobiaceae</taxon>
        <taxon>Rhizobium/Agrobacterium group</taxon>
        <taxon>Pseudorhizobium</taxon>
    </lineage>
</organism>
<dbReference type="SUPFAM" id="SSF54637">
    <property type="entry name" value="Thioesterase/thiol ester dehydrase-isomerase"/>
    <property type="match status" value="2"/>
</dbReference>
<evidence type="ECO:0000313" key="1">
    <source>
        <dbReference type="EMBL" id="KEQ04441.1"/>
    </source>
</evidence>
<dbReference type="InterPro" id="IPR052741">
    <property type="entry name" value="Mitochondrial_HTD2"/>
</dbReference>
<dbReference type="EMBL" id="JOKJ01000025">
    <property type="protein sequence ID" value="KEQ04441.1"/>
    <property type="molecule type" value="Genomic_DNA"/>
</dbReference>
<protein>
    <submittedName>
        <fullName evidence="1">Acyl-CoA dehydrogenase</fullName>
    </submittedName>
</protein>
<reference evidence="1 2" key="1">
    <citation type="submission" date="2014-06" db="EMBL/GenBank/DDBJ databases">
        <title>Rhizobium pelagicum/R2-400B4.</title>
        <authorList>
            <person name="Kimes N.E."/>
            <person name="Lopez-Perez M."/>
        </authorList>
    </citation>
    <scope>NUCLEOTIDE SEQUENCE [LARGE SCALE GENOMIC DNA]</scope>
    <source>
        <strain evidence="1 2">R2-400B4</strain>
    </source>
</reference>
<name>A0A922T750_9HYPH</name>
<accession>A0A922T750</accession>
<dbReference type="Gene3D" id="3.10.129.10">
    <property type="entry name" value="Hotdog Thioesterase"/>
    <property type="match status" value="2"/>
</dbReference>
<dbReference type="GO" id="GO:0019171">
    <property type="term" value="F:(3R)-hydroxyacyl-[acyl-carrier-protein] dehydratase activity"/>
    <property type="evidence" value="ECO:0007669"/>
    <property type="project" value="TreeGrafter"/>
</dbReference>
<keyword evidence="2" id="KW-1185">Reference proteome</keyword>
<proteinExistence type="predicted"/>
<dbReference type="PANTHER" id="PTHR28152:SF1">
    <property type="entry name" value="HYDROXYACYL-THIOESTER DEHYDRATASE TYPE 2, MITOCHONDRIAL"/>
    <property type="match status" value="1"/>
</dbReference>
<dbReference type="RefSeq" id="WP_245280296.1">
    <property type="nucleotide sequence ID" value="NZ_CAJXID010000028.1"/>
</dbReference>